<keyword evidence="1" id="KW-0472">Membrane</keyword>
<evidence type="ECO:0000313" key="2">
    <source>
        <dbReference type="EMBL" id="WMW81428.1"/>
    </source>
</evidence>
<keyword evidence="1" id="KW-0812">Transmembrane</keyword>
<dbReference type="Proteomes" id="UP001181355">
    <property type="component" value="Chromosome"/>
</dbReference>
<keyword evidence="3" id="KW-1185">Reference proteome</keyword>
<organism evidence="2 3">
    <name type="scientific">Undibacterium cyanobacteriorum</name>
    <dbReference type="NCBI Taxonomy" id="3073561"/>
    <lineage>
        <taxon>Bacteria</taxon>
        <taxon>Pseudomonadati</taxon>
        <taxon>Pseudomonadota</taxon>
        <taxon>Betaproteobacteria</taxon>
        <taxon>Burkholderiales</taxon>
        <taxon>Oxalobacteraceae</taxon>
        <taxon>Undibacterium</taxon>
    </lineage>
</organism>
<evidence type="ECO:0000313" key="3">
    <source>
        <dbReference type="Proteomes" id="UP001181355"/>
    </source>
</evidence>
<sequence>MSLRKILRYAFYVLATLLLLFVGFVVSNLFDAPLKPEAAQELEWKPPSNWRENNAFVILMALQKNRDISDTEAYAIGSQSIDQLITSYKAGKPPVEAVEEQKLLMTRSEILRQQQCDYVQVKNCVDFYRAISDPVFQKLMSEQAAPLRLFALMKQYKKYQEVSIPRLDYPLPGFRSLVDVFETDNIKVVRELKQSPQQSVQKLNENLAYSASLLKQSNTLIGKMVYLSLLQKQLRLIREIAPDMQSLNSASKELADLQLTLSAIAAEKFDLGDALRTERQLNIDSWSLMQSSSREQAETGFWAQFGSALYRKNATLNLLYDWVEIEREFASVDVLHYPKAKQLRDEKQQALMGWGVDPYYVRDPVAKIVVNVMRGIYDPYIERMFDMHAHLDLTRLRLALSLQQTDAKDIQSYAQQHGIVLKDTPTAGFVSMSFDKENLALTASAFQASNQIYQRNKYFH</sequence>
<reference evidence="2" key="1">
    <citation type="submission" date="2023-09" db="EMBL/GenBank/DDBJ databases">
        <title>Undibacterium sp. 20NA77.5 isolated from freshwater.</title>
        <authorList>
            <person name="Le V."/>
            <person name="Ko S.-R."/>
            <person name="Ahn C.-Y."/>
            <person name="Oh H.-M."/>
        </authorList>
    </citation>
    <scope>NUCLEOTIDE SEQUENCE</scope>
    <source>
        <strain evidence="2">20NA77.5</strain>
    </source>
</reference>
<proteinExistence type="predicted"/>
<feature type="transmembrane region" description="Helical" evidence="1">
    <location>
        <begin position="9"/>
        <end position="30"/>
    </location>
</feature>
<evidence type="ECO:0000256" key="1">
    <source>
        <dbReference type="SAM" id="Phobius"/>
    </source>
</evidence>
<protein>
    <submittedName>
        <fullName evidence="2">Uncharacterized protein</fullName>
    </submittedName>
</protein>
<dbReference type="RefSeq" id="WP_309482907.1">
    <property type="nucleotide sequence ID" value="NZ_CP133720.1"/>
</dbReference>
<keyword evidence="1" id="KW-1133">Transmembrane helix</keyword>
<gene>
    <name evidence="2" type="ORF">RF679_03885</name>
</gene>
<dbReference type="EMBL" id="CP133720">
    <property type="protein sequence ID" value="WMW81428.1"/>
    <property type="molecule type" value="Genomic_DNA"/>
</dbReference>
<name>A0ABY9RJN1_9BURK</name>
<accession>A0ABY9RJN1</accession>